<evidence type="ECO:0000256" key="2">
    <source>
        <dbReference type="ARBA" id="ARBA00018370"/>
    </source>
</evidence>
<keyword evidence="3" id="KW-1003">Cell membrane</keyword>
<keyword evidence="8" id="KW-0143">Chaperone</keyword>
<evidence type="ECO:0000256" key="10">
    <source>
        <dbReference type="ARBA" id="ARBA00031484"/>
    </source>
</evidence>
<evidence type="ECO:0000256" key="7">
    <source>
        <dbReference type="ARBA" id="ARBA00023136"/>
    </source>
</evidence>
<evidence type="ECO:0000256" key="1">
    <source>
        <dbReference type="ARBA" id="ARBA00004382"/>
    </source>
</evidence>
<gene>
    <name evidence="16" type="ORF">GCM10011385_05040</name>
</gene>
<feature type="domain" description="PpiC" evidence="15">
    <location>
        <begin position="249"/>
        <end position="367"/>
    </location>
</feature>
<comment type="subcellular location">
    <subcellularLocation>
        <location evidence="1">Cell inner membrane</location>
        <topology evidence="1">Single-pass type II membrane protein</topology>
        <orientation evidence="1">Periplasmic side</orientation>
    </subcellularLocation>
</comment>
<protein>
    <recommendedName>
        <fullName evidence="2">Parvulin-like PPIase</fullName>
    </recommendedName>
    <alternativeName>
        <fullName evidence="9">Peptidyl-prolyl cis-trans isomerase plp</fullName>
    </alternativeName>
    <alternativeName>
        <fullName evidence="12">Periplasmic chaperone PpiD</fullName>
    </alternativeName>
    <alternativeName>
        <fullName evidence="13">Periplasmic folding chaperone</fullName>
    </alternativeName>
    <alternativeName>
        <fullName evidence="10">Rotamase plp</fullName>
    </alternativeName>
</protein>
<feature type="transmembrane region" description="Helical" evidence="14">
    <location>
        <begin position="12"/>
        <end position="30"/>
    </location>
</feature>
<organism evidence="16 17">
    <name type="scientific">Nitratireductor aestuarii</name>
    <dbReference type="NCBI Taxonomy" id="1735103"/>
    <lineage>
        <taxon>Bacteria</taxon>
        <taxon>Pseudomonadati</taxon>
        <taxon>Pseudomonadota</taxon>
        <taxon>Alphaproteobacteria</taxon>
        <taxon>Hyphomicrobiales</taxon>
        <taxon>Phyllobacteriaceae</taxon>
        <taxon>Nitratireductor</taxon>
    </lineage>
</organism>
<dbReference type="InterPro" id="IPR027304">
    <property type="entry name" value="Trigger_fact/SurA_dom_sf"/>
</dbReference>
<dbReference type="Gene3D" id="3.10.50.40">
    <property type="match status" value="1"/>
</dbReference>
<evidence type="ECO:0000256" key="9">
    <source>
        <dbReference type="ARBA" id="ARBA00030642"/>
    </source>
</evidence>
<dbReference type="Proteomes" id="UP000636264">
    <property type="component" value="Unassembled WGS sequence"/>
</dbReference>
<accession>A0A916RFT2</accession>
<keyword evidence="6 14" id="KW-1133">Transmembrane helix</keyword>
<evidence type="ECO:0000313" key="17">
    <source>
        <dbReference type="Proteomes" id="UP000636264"/>
    </source>
</evidence>
<evidence type="ECO:0000313" key="16">
    <source>
        <dbReference type="EMBL" id="GGA54446.1"/>
    </source>
</evidence>
<dbReference type="GO" id="GO:0003755">
    <property type="term" value="F:peptidyl-prolyl cis-trans isomerase activity"/>
    <property type="evidence" value="ECO:0007669"/>
    <property type="project" value="InterPro"/>
</dbReference>
<dbReference type="InterPro" id="IPR000297">
    <property type="entry name" value="PPIase_PpiC"/>
</dbReference>
<reference evidence="16" key="1">
    <citation type="journal article" date="2014" name="Int. J. Syst. Evol. Microbiol.">
        <title>Complete genome sequence of Corynebacterium casei LMG S-19264T (=DSM 44701T), isolated from a smear-ripened cheese.</title>
        <authorList>
            <consortium name="US DOE Joint Genome Institute (JGI-PGF)"/>
            <person name="Walter F."/>
            <person name="Albersmeier A."/>
            <person name="Kalinowski J."/>
            <person name="Ruckert C."/>
        </authorList>
    </citation>
    <scope>NUCLEOTIDE SEQUENCE</scope>
    <source>
        <strain evidence="16">CGMCC 1.15320</strain>
    </source>
</reference>
<reference evidence="16" key="2">
    <citation type="submission" date="2020-09" db="EMBL/GenBank/DDBJ databases">
        <authorList>
            <person name="Sun Q."/>
            <person name="Zhou Y."/>
        </authorList>
    </citation>
    <scope>NUCLEOTIDE SEQUENCE</scope>
    <source>
        <strain evidence="16">CGMCC 1.15320</strain>
    </source>
</reference>
<dbReference type="RefSeq" id="WP_188719353.1">
    <property type="nucleotide sequence ID" value="NZ_BMIF01000001.1"/>
</dbReference>
<evidence type="ECO:0000256" key="5">
    <source>
        <dbReference type="ARBA" id="ARBA00022692"/>
    </source>
</evidence>
<name>A0A916RFT2_9HYPH</name>
<keyword evidence="17" id="KW-1185">Reference proteome</keyword>
<keyword evidence="7 14" id="KW-0472">Membrane</keyword>
<dbReference type="GO" id="GO:0005886">
    <property type="term" value="C:plasma membrane"/>
    <property type="evidence" value="ECO:0007669"/>
    <property type="project" value="UniProtKB-SubCell"/>
</dbReference>
<evidence type="ECO:0000259" key="15">
    <source>
        <dbReference type="Pfam" id="PF13145"/>
    </source>
</evidence>
<evidence type="ECO:0000256" key="3">
    <source>
        <dbReference type="ARBA" id="ARBA00022475"/>
    </source>
</evidence>
<evidence type="ECO:0000256" key="8">
    <source>
        <dbReference type="ARBA" id="ARBA00023186"/>
    </source>
</evidence>
<evidence type="ECO:0000256" key="14">
    <source>
        <dbReference type="SAM" id="Phobius"/>
    </source>
</evidence>
<dbReference type="AlphaFoldDB" id="A0A916RFT2"/>
<dbReference type="PANTHER" id="PTHR47529">
    <property type="entry name" value="PEPTIDYL-PROLYL CIS-TRANS ISOMERASE D"/>
    <property type="match status" value="1"/>
</dbReference>
<dbReference type="Pfam" id="PF13145">
    <property type="entry name" value="Rotamase_2"/>
    <property type="match status" value="1"/>
</dbReference>
<dbReference type="InterPro" id="IPR052029">
    <property type="entry name" value="PpiD_chaperone"/>
</dbReference>
<proteinExistence type="inferred from homology"/>
<sequence>MLDSLRKAANTWVAKLLLGILVLSFGIWGISGQMLTDPSALSVVTAGKTEVSVMDYRLAFDRRVAELSRQFGTQLTRAQAEAFGVQEQVLSEVTVGALLDETSRKMGLGVSRESIAELAAKDPTFQGFDGRFDVARFDYILQQIGMTRDAYLRNQTQVARRQQIVDAVATGVDAPATLLQSIAQYRGEDRTVDYVVLPRSLVEPIEEPKAEDLQAYFDANKTAYAAPEFRTISYVKLEPEDIAEPEAVAQEDIERAYEQGRANYTVAERRTIEQINFDSEEAAQAAQESLRSGVTFEDLVQLQGKKLEDVNLGHLPRTQLADEKIAEAAFSLPENQVSEVVEGTFGPVILRVTKIEPEKVTPLAEVEKEIRQQLAVADATRQIQDAYDAYEDARAGGATLKEAADSLGLTVQTIQAVSAKGEDQEGKQVTLPNSTQLLSAAFETDEGVENAPLNFGSSGYLFYEVEEIIPARERTLDEVRDRVVADWTRAEVSKRLKAKAEEFAKAVRDGTRTLDQVAEEISQEKTTKRGLKRESNDPDLGRGGVGAVFAVQKGGVGSFPNPAGDGEFLFQVTEVFQPAAATSDAVPADVAKSIGDTLTQDLLIQLAARLQSDLEVTVNRNAMQQALTLF</sequence>
<comment type="caution">
    <text evidence="16">The sequence shown here is derived from an EMBL/GenBank/DDBJ whole genome shotgun (WGS) entry which is preliminary data.</text>
</comment>
<evidence type="ECO:0000256" key="13">
    <source>
        <dbReference type="ARBA" id="ARBA00042775"/>
    </source>
</evidence>
<evidence type="ECO:0000256" key="12">
    <source>
        <dbReference type="ARBA" id="ARBA00040743"/>
    </source>
</evidence>
<keyword evidence="4" id="KW-0997">Cell inner membrane</keyword>
<keyword evidence="16" id="KW-0413">Isomerase</keyword>
<dbReference type="PANTHER" id="PTHR47529:SF1">
    <property type="entry name" value="PERIPLASMIC CHAPERONE PPID"/>
    <property type="match status" value="1"/>
</dbReference>
<comment type="similarity">
    <text evidence="11">Belongs to the PpiD chaperone family.</text>
</comment>
<evidence type="ECO:0000256" key="11">
    <source>
        <dbReference type="ARBA" id="ARBA00038408"/>
    </source>
</evidence>
<evidence type="ECO:0000256" key="4">
    <source>
        <dbReference type="ARBA" id="ARBA00022519"/>
    </source>
</evidence>
<dbReference type="Pfam" id="PF13624">
    <property type="entry name" value="SurA_N_3"/>
    <property type="match status" value="1"/>
</dbReference>
<keyword evidence="5 14" id="KW-0812">Transmembrane</keyword>
<dbReference type="EMBL" id="BMIF01000001">
    <property type="protein sequence ID" value="GGA54446.1"/>
    <property type="molecule type" value="Genomic_DNA"/>
</dbReference>
<dbReference type="InterPro" id="IPR046357">
    <property type="entry name" value="PPIase_dom_sf"/>
</dbReference>
<dbReference type="SUPFAM" id="SSF109998">
    <property type="entry name" value="Triger factor/SurA peptide-binding domain-like"/>
    <property type="match status" value="1"/>
</dbReference>
<dbReference type="SUPFAM" id="SSF54534">
    <property type="entry name" value="FKBP-like"/>
    <property type="match status" value="1"/>
</dbReference>
<evidence type="ECO:0000256" key="6">
    <source>
        <dbReference type="ARBA" id="ARBA00022989"/>
    </source>
</evidence>